<evidence type="ECO:0000259" key="7">
    <source>
        <dbReference type="PROSITE" id="PS51504"/>
    </source>
</evidence>
<dbReference type="CDD" id="cd00073">
    <property type="entry name" value="H15"/>
    <property type="match status" value="1"/>
</dbReference>
<feature type="compositionally biased region" description="Basic and acidic residues" evidence="6">
    <location>
        <begin position="944"/>
        <end position="958"/>
    </location>
</feature>
<feature type="region of interest" description="Disordered" evidence="6">
    <location>
        <begin position="1015"/>
        <end position="1041"/>
    </location>
</feature>
<name>A0ABM3IT76_ZIZJJ</name>
<feature type="coiled-coil region" evidence="5">
    <location>
        <begin position="239"/>
        <end position="277"/>
    </location>
</feature>
<dbReference type="Gene3D" id="1.10.10.10">
    <property type="entry name" value="Winged helix-like DNA-binding domain superfamily/Winged helix DNA-binding domain"/>
    <property type="match status" value="1"/>
</dbReference>
<dbReference type="PANTHER" id="PTHR11467:SF109">
    <property type="entry name" value="H15 DOMAIN-CONTAINING PROTEIN"/>
    <property type="match status" value="1"/>
</dbReference>
<feature type="region of interest" description="Disordered" evidence="6">
    <location>
        <begin position="140"/>
        <end position="227"/>
    </location>
</feature>
<feature type="compositionally biased region" description="Polar residues" evidence="6">
    <location>
        <begin position="514"/>
        <end position="524"/>
    </location>
</feature>
<feature type="domain" description="H15" evidence="7">
    <location>
        <begin position="68"/>
        <end position="138"/>
    </location>
</feature>
<dbReference type="SMART" id="SM00384">
    <property type="entry name" value="AT_hook"/>
    <property type="match status" value="4"/>
</dbReference>
<proteinExistence type="predicted"/>
<feature type="compositionally biased region" description="Low complexity" evidence="6">
    <location>
        <begin position="529"/>
        <end position="540"/>
    </location>
</feature>
<evidence type="ECO:0000313" key="9">
    <source>
        <dbReference type="RefSeq" id="XP_048334999.2"/>
    </source>
</evidence>
<feature type="compositionally biased region" description="Basic residues" evidence="6">
    <location>
        <begin position="152"/>
        <end position="169"/>
    </location>
</feature>
<dbReference type="PRINTS" id="PR00929">
    <property type="entry name" value="ATHOOK"/>
</dbReference>
<feature type="compositionally biased region" description="Basic and acidic residues" evidence="6">
    <location>
        <begin position="891"/>
        <end position="906"/>
    </location>
</feature>
<feature type="compositionally biased region" description="Basic and acidic residues" evidence="6">
    <location>
        <begin position="967"/>
        <end position="977"/>
    </location>
</feature>
<feature type="region of interest" description="Disordered" evidence="6">
    <location>
        <begin position="459"/>
        <end position="547"/>
    </location>
</feature>
<dbReference type="InterPro" id="IPR005818">
    <property type="entry name" value="Histone_H1/H5_H15"/>
</dbReference>
<evidence type="ECO:0000256" key="5">
    <source>
        <dbReference type="SAM" id="Coils"/>
    </source>
</evidence>
<evidence type="ECO:0000256" key="3">
    <source>
        <dbReference type="ARBA" id="ARBA00023125"/>
    </source>
</evidence>
<evidence type="ECO:0000256" key="2">
    <source>
        <dbReference type="ARBA" id="ARBA00022737"/>
    </source>
</evidence>
<keyword evidence="8" id="KW-1185">Reference proteome</keyword>
<protein>
    <submittedName>
        <fullName evidence="9">Uncharacterized protein LOC107425332</fullName>
    </submittedName>
</protein>
<feature type="compositionally biased region" description="Basic and acidic residues" evidence="6">
    <location>
        <begin position="193"/>
        <end position="209"/>
    </location>
</feature>
<dbReference type="PROSITE" id="PS51504">
    <property type="entry name" value="H15"/>
    <property type="match status" value="1"/>
</dbReference>
<dbReference type="SMART" id="SM00526">
    <property type="entry name" value="H15"/>
    <property type="match status" value="1"/>
</dbReference>
<gene>
    <name evidence="9" type="primary">LOC107425332</name>
</gene>
<dbReference type="InterPro" id="IPR036388">
    <property type="entry name" value="WH-like_DNA-bd_sf"/>
</dbReference>
<reference evidence="9" key="1">
    <citation type="submission" date="2025-08" db="UniProtKB">
        <authorList>
            <consortium name="RefSeq"/>
        </authorList>
    </citation>
    <scope>IDENTIFICATION</scope>
    <source>
        <tissue evidence="9">Seedling</tissue>
    </source>
</reference>
<keyword evidence="5" id="KW-0175">Coiled coil</keyword>
<dbReference type="PRINTS" id="PR00930">
    <property type="entry name" value="HIGHMOBLTYIY"/>
</dbReference>
<feature type="compositionally biased region" description="Basic and acidic residues" evidence="6">
    <location>
        <begin position="918"/>
        <end position="937"/>
    </location>
</feature>
<feature type="compositionally biased region" description="Low complexity" evidence="6">
    <location>
        <begin position="210"/>
        <end position="221"/>
    </location>
</feature>
<dbReference type="SUPFAM" id="SSF46785">
    <property type="entry name" value="Winged helix' DNA-binding domain"/>
    <property type="match status" value="1"/>
</dbReference>
<dbReference type="RefSeq" id="XP_048334999.2">
    <property type="nucleotide sequence ID" value="XM_048479042.2"/>
</dbReference>
<keyword evidence="2" id="KW-0677">Repeat</keyword>
<keyword evidence="4" id="KW-0539">Nucleus</keyword>
<dbReference type="PANTHER" id="PTHR11467">
    <property type="entry name" value="HISTONE H1"/>
    <property type="match status" value="1"/>
</dbReference>
<dbReference type="InterPro" id="IPR000116">
    <property type="entry name" value="HMGA"/>
</dbReference>
<evidence type="ECO:0000256" key="4">
    <source>
        <dbReference type="ARBA" id="ARBA00023242"/>
    </source>
</evidence>
<evidence type="ECO:0000313" key="8">
    <source>
        <dbReference type="Proteomes" id="UP001652623"/>
    </source>
</evidence>
<dbReference type="GeneID" id="107425332"/>
<dbReference type="InterPro" id="IPR017956">
    <property type="entry name" value="AT_hook_DNA-bd_motif"/>
</dbReference>
<evidence type="ECO:0000256" key="1">
    <source>
        <dbReference type="ARBA" id="ARBA00004123"/>
    </source>
</evidence>
<feature type="compositionally biased region" description="Basic and acidic residues" evidence="6">
    <location>
        <begin position="499"/>
        <end position="513"/>
    </location>
</feature>
<dbReference type="InterPro" id="IPR036390">
    <property type="entry name" value="WH_DNA-bd_sf"/>
</dbReference>
<keyword evidence="3" id="KW-0238">DNA-binding</keyword>
<organism evidence="8 9">
    <name type="scientific">Ziziphus jujuba</name>
    <name type="common">Chinese jujube</name>
    <name type="synonym">Ziziphus sativa</name>
    <dbReference type="NCBI Taxonomy" id="326968"/>
    <lineage>
        <taxon>Eukaryota</taxon>
        <taxon>Viridiplantae</taxon>
        <taxon>Streptophyta</taxon>
        <taxon>Embryophyta</taxon>
        <taxon>Tracheophyta</taxon>
        <taxon>Spermatophyta</taxon>
        <taxon>Magnoliopsida</taxon>
        <taxon>eudicotyledons</taxon>
        <taxon>Gunneridae</taxon>
        <taxon>Pentapetalae</taxon>
        <taxon>rosids</taxon>
        <taxon>fabids</taxon>
        <taxon>Rosales</taxon>
        <taxon>Rhamnaceae</taxon>
        <taxon>Paliureae</taxon>
        <taxon>Ziziphus</taxon>
    </lineage>
</organism>
<dbReference type="Proteomes" id="UP001652623">
    <property type="component" value="Chromosome 7"/>
</dbReference>
<accession>A0ABM3IT76</accession>
<sequence length="1059" mass="120843">MAMQNDEVGKPQAMRTDNDYHKKIISKLTDAVLEEFARSNPSKTLIPDYKNHIKQQLQGFFPNFRTPTHPTYSVMIFRAITELEEERGSSEEAISEFIKQKFEDLPWAHASLLRHHLKKLSQSGEIIAVSENSYMLPDENANSVIKTEKGSKEKKKHEQGRGKKRQHVTKHGDQSQEGQMVKKMKQSQKLKVAVREEDKVQGLLKKIDDQNQSQEQQINQNGERRQKELKVGFSKQRPVGEQQSEVDQNQAQILEHEDEMEEQEVDVKEKIQEEGNEVEVFEGQKVARRHELEKIGGKSLLQKHEVSSQPVNSGEIDADAEECNQAQLPQVQRIVQVLEGQNIATRLELEKIRGKNLSQEWQLEEQKQEVSCEPVKSGEIDVDEECNQAQLPQAERICDQKQAKRQSEAIDSQCQAETQLIKENKENAQQSEEVLNTLSERQIEVFEDQLPAKQQFEVIEQQKEAPGRAVKGYENSEQAEKKQEEVITELNDHGQQMHVTEKLIESKDEESKMINKQTQEQQNEVVKDQSQSPFQQNQPQDEGYEQPIPTQREEIAVGVLQKSKAKWKDKVTEEQRQDPHEQELYRIKEKQNEMAQGQRQVGDIERTVHLQEEQVEVIENHSKLPRQRNEVIAEKNKQLEIINSQIDLSKMQELLLKKHGKEAHATALDPSFTAKILDRGGSSTLIEKYLKLLKERQKIEEELFRIFYLFSATEESNHSSRESVGGIAASPELPFGSLQLRGNRELCSQKQTSEPLPVRSSFTTSVNSVMHALEREPEVRKLERNPQLKPSTVVQAIVTSHDPITSVNELHHVQKHLKHQGYLHPPGSNGDEDATIVISSPEGEQDDPEKQKLQSKGQKRFLTPRCNPEATLSVPGLLDIQNHNLGMKQQPKKDGRGRPRKQKSDAENTTGDKMISQPKKDGRGRPRKQKSDAEATPDKLISQPKKDGRGRPRKRTLDDEATPGDKLISHKKQEQRGRPRKQKLLADTTMGDILIPQNKQDANTTTGDILMLQNKLDSDTPTGDILIPQKKQDADTPNGDILSLQKKKDADTATRDILI</sequence>
<comment type="subcellular location">
    <subcellularLocation>
        <location evidence="1">Nucleus</location>
    </subcellularLocation>
</comment>
<dbReference type="Pfam" id="PF00538">
    <property type="entry name" value="Linker_histone"/>
    <property type="match status" value="1"/>
</dbReference>
<evidence type="ECO:0000256" key="6">
    <source>
        <dbReference type="SAM" id="MobiDB-lite"/>
    </source>
</evidence>
<feature type="region of interest" description="Disordered" evidence="6">
    <location>
        <begin position="840"/>
        <end position="990"/>
    </location>
</feature>